<evidence type="ECO:0000313" key="3">
    <source>
        <dbReference type="Proteomes" id="UP000272412"/>
    </source>
</evidence>
<dbReference type="InterPro" id="IPR029000">
    <property type="entry name" value="Cyclophilin-like_dom_sf"/>
</dbReference>
<proteinExistence type="predicted"/>
<accession>A0A3N4MU07</accession>
<evidence type="ECO:0000259" key="1">
    <source>
        <dbReference type="Pfam" id="PF18050"/>
    </source>
</evidence>
<feature type="domain" description="Cyclophilin-like" evidence="1">
    <location>
        <begin position="11"/>
        <end position="118"/>
    </location>
</feature>
<dbReference type="SUPFAM" id="SSF50891">
    <property type="entry name" value="Cyclophilin-like"/>
    <property type="match status" value="1"/>
</dbReference>
<dbReference type="AlphaFoldDB" id="A0A3N4MU07"/>
<dbReference type="Proteomes" id="UP000272412">
    <property type="component" value="Unassembled WGS sequence"/>
</dbReference>
<sequence length="125" mass="13885">MKTPTAQSARIIVNHQPFEIELANNPIAQAFAELLPLELSMKDHLGNEKFAALPKSLPSDDKRAGQIHAGDVMLYQGKTLVVFYENFHSNYRYTRIGRITQTDTLQNALGSDGVNVSVESGRLKD</sequence>
<evidence type="ECO:0000313" key="2">
    <source>
        <dbReference type="EMBL" id="RPD83160.1"/>
    </source>
</evidence>
<dbReference type="EMBL" id="RPFL01000074">
    <property type="protein sequence ID" value="RPD83160.1"/>
    <property type="molecule type" value="Genomic_DNA"/>
</dbReference>
<gene>
    <name evidence="2" type="ORF">EGK74_13305</name>
</gene>
<protein>
    <recommendedName>
        <fullName evidence="1">Cyclophilin-like domain-containing protein</fullName>
    </recommendedName>
</protein>
<dbReference type="OrthoDB" id="5298378at2"/>
<reference evidence="2 3" key="1">
    <citation type="submission" date="2018-11" db="EMBL/GenBank/DDBJ databases">
        <title>Neisseria weixii sp. nov. isolated from the rectal contents of plateau pika (Ochotona cruzoniae).</title>
        <authorList>
            <person name="Zhang G."/>
        </authorList>
    </citation>
    <scope>NUCLEOTIDE SEQUENCE [LARGE SCALE GENOMIC DNA]</scope>
    <source>
        <strain evidence="2 3">10009</strain>
    </source>
</reference>
<name>A0A3N4MU07_9NEIS</name>
<dbReference type="Pfam" id="PF18050">
    <property type="entry name" value="Cyclophil_like2"/>
    <property type="match status" value="1"/>
</dbReference>
<keyword evidence="3" id="KW-1185">Reference proteome</keyword>
<comment type="caution">
    <text evidence="2">The sequence shown here is derived from an EMBL/GenBank/DDBJ whole genome shotgun (WGS) entry which is preliminary data.</text>
</comment>
<dbReference type="Gene3D" id="2.40.100.20">
    <property type="match status" value="1"/>
</dbReference>
<dbReference type="InterPro" id="IPR041183">
    <property type="entry name" value="Cyclophilin-like"/>
</dbReference>
<organism evidence="2 3">
    <name type="scientific">Neisseria weixii</name>
    <dbReference type="NCBI Taxonomy" id="1853276"/>
    <lineage>
        <taxon>Bacteria</taxon>
        <taxon>Pseudomonadati</taxon>
        <taxon>Pseudomonadota</taxon>
        <taxon>Betaproteobacteria</taxon>
        <taxon>Neisseriales</taxon>
        <taxon>Neisseriaceae</taxon>
        <taxon>Neisseria</taxon>
    </lineage>
</organism>